<evidence type="ECO:0000313" key="6">
    <source>
        <dbReference type="EMBL" id="CEL09183.1"/>
    </source>
</evidence>
<protein>
    <submittedName>
        <fullName evidence="6">Uncharacterized protein</fullName>
    </submittedName>
</protein>
<keyword evidence="2 5" id="KW-0812">Transmembrane</keyword>
<dbReference type="OMA" id="LICATEH"/>
<sequence>MANWLRITLTIATAISFIPQLNQLWSTKDSVGIAIYYVLFNAIVATSSLAVFAACINNWPDGGGPFLHKPIDNGDRLNLLQLLVAFLFAFAFFVLTLIYYPCGNQSPKRAAIIGYTSLFCLTLLPQLSFFIDGTRKMSYGDYLVEIALIPVWLGHMLATILGVLAVVLQARQVLMQLHHKQQQQLISNPVPASALSPLSLKLQAIVFAVLAISWPWRLHRVL</sequence>
<keyword evidence="3 5" id="KW-1133">Transmembrane helix</keyword>
<organism evidence="6 7">
    <name type="scientific">Aspergillus calidoustus</name>
    <dbReference type="NCBI Taxonomy" id="454130"/>
    <lineage>
        <taxon>Eukaryota</taxon>
        <taxon>Fungi</taxon>
        <taxon>Dikarya</taxon>
        <taxon>Ascomycota</taxon>
        <taxon>Pezizomycotina</taxon>
        <taxon>Eurotiomycetes</taxon>
        <taxon>Eurotiomycetidae</taxon>
        <taxon>Eurotiales</taxon>
        <taxon>Aspergillaceae</taxon>
        <taxon>Aspergillus</taxon>
        <taxon>Aspergillus subgen. Nidulantes</taxon>
    </lineage>
</organism>
<proteinExistence type="predicted"/>
<keyword evidence="4 5" id="KW-0472">Membrane</keyword>
<reference evidence="7" key="1">
    <citation type="journal article" date="2016" name="Genome Announc.">
        <title>Draft genome sequences of fungus Aspergillus calidoustus.</title>
        <authorList>
            <person name="Horn F."/>
            <person name="Linde J."/>
            <person name="Mattern D.J."/>
            <person name="Walther G."/>
            <person name="Guthke R."/>
            <person name="Scherlach K."/>
            <person name="Martin K."/>
            <person name="Brakhage A.A."/>
            <person name="Petzke L."/>
            <person name="Valiante V."/>
        </authorList>
    </citation>
    <scope>NUCLEOTIDE SEQUENCE [LARGE SCALE GENOMIC DNA]</scope>
    <source>
        <strain evidence="7">SF006504</strain>
    </source>
</reference>
<keyword evidence="7" id="KW-1185">Reference proteome</keyword>
<evidence type="ECO:0000256" key="3">
    <source>
        <dbReference type="ARBA" id="ARBA00022989"/>
    </source>
</evidence>
<accession>A0A0U5GGX8</accession>
<evidence type="ECO:0000256" key="1">
    <source>
        <dbReference type="ARBA" id="ARBA00004141"/>
    </source>
</evidence>
<comment type="subcellular location">
    <subcellularLocation>
        <location evidence="1">Membrane</location>
        <topology evidence="1">Multi-pass membrane protein</topology>
    </subcellularLocation>
</comment>
<evidence type="ECO:0000313" key="7">
    <source>
        <dbReference type="Proteomes" id="UP000054771"/>
    </source>
</evidence>
<evidence type="ECO:0000256" key="2">
    <source>
        <dbReference type="ARBA" id="ARBA00022692"/>
    </source>
</evidence>
<dbReference type="AlphaFoldDB" id="A0A0U5GGX8"/>
<name>A0A0U5GGX8_ASPCI</name>
<dbReference type="STRING" id="454130.A0A0U5GGX8"/>
<feature type="transmembrane region" description="Helical" evidence="5">
    <location>
        <begin position="77"/>
        <end position="100"/>
    </location>
</feature>
<feature type="transmembrane region" description="Helical" evidence="5">
    <location>
        <begin position="33"/>
        <end position="56"/>
    </location>
</feature>
<dbReference type="EMBL" id="CDMC01000013">
    <property type="protein sequence ID" value="CEL09183.1"/>
    <property type="molecule type" value="Genomic_DNA"/>
</dbReference>
<dbReference type="OrthoDB" id="5139341at2759"/>
<dbReference type="Proteomes" id="UP000054771">
    <property type="component" value="Unassembled WGS sequence"/>
</dbReference>
<dbReference type="GO" id="GO:0016020">
    <property type="term" value="C:membrane"/>
    <property type="evidence" value="ECO:0007669"/>
    <property type="project" value="UniProtKB-SubCell"/>
</dbReference>
<feature type="transmembrane region" description="Helical" evidence="5">
    <location>
        <begin position="143"/>
        <end position="168"/>
    </location>
</feature>
<dbReference type="Pfam" id="PF04193">
    <property type="entry name" value="PQ-loop"/>
    <property type="match status" value="1"/>
</dbReference>
<feature type="transmembrane region" description="Helical" evidence="5">
    <location>
        <begin position="112"/>
        <end position="131"/>
    </location>
</feature>
<evidence type="ECO:0000256" key="5">
    <source>
        <dbReference type="SAM" id="Phobius"/>
    </source>
</evidence>
<gene>
    <name evidence="6" type="ORF">ASPCAL12323</name>
</gene>
<dbReference type="InterPro" id="IPR006603">
    <property type="entry name" value="PQ-loop_rpt"/>
</dbReference>
<evidence type="ECO:0000256" key="4">
    <source>
        <dbReference type="ARBA" id="ARBA00023136"/>
    </source>
</evidence>